<reference evidence="2" key="1">
    <citation type="submission" date="2014-05" db="EMBL/GenBank/DDBJ databases">
        <title>The transcriptome of the halophilic microalga Tetraselmis sp. GSL018 isolated from the Great Salt Lake, Utah.</title>
        <authorList>
            <person name="Jinkerson R.E."/>
            <person name="D'Adamo S."/>
            <person name="Posewitz M.C."/>
        </authorList>
    </citation>
    <scope>NUCLEOTIDE SEQUENCE</scope>
    <source>
        <strain evidence="2">GSL018</strain>
    </source>
</reference>
<evidence type="ECO:0000256" key="1">
    <source>
        <dbReference type="SAM" id="Phobius"/>
    </source>
</evidence>
<feature type="non-terminal residue" evidence="2">
    <location>
        <position position="1"/>
    </location>
</feature>
<keyword evidence="1" id="KW-0472">Membrane</keyword>
<keyword evidence="1" id="KW-1133">Transmembrane helix</keyword>
<organism evidence="2">
    <name type="scientific">Tetraselmis sp. GSL018</name>
    <dbReference type="NCBI Taxonomy" id="582737"/>
    <lineage>
        <taxon>Eukaryota</taxon>
        <taxon>Viridiplantae</taxon>
        <taxon>Chlorophyta</taxon>
        <taxon>core chlorophytes</taxon>
        <taxon>Chlorodendrophyceae</taxon>
        <taxon>Chlorodendrales</taxon>
        <taxon>Chlorodendraceae</taxon>
        <taxon>Tetraselmis</taxon>
    </lineage>
</organism>
<gene>
    <name evidence="2" type="ORF">TSPGSL018_13248</name>
</gene>
<protein>
    <submittedName>
        <fullName evidence="2">Uncharacterized protein</fullName>
    </submittedName>
</protein>
<accession>A0A061R7J7</accession>
<sequence length="53" mass="6284">EEPLLESQQSQVGRFSIMPYSTESRFYFTSLFLNFHFLPLFSSCLLKCFPVRD</sequence>
<dbReference type="EMBL" id="GBEZ01020028">
    <property type="protein sequence ID" value="JAC66605.1"/>
    <property type="molecule type" value="Transcribed_RNA"/>
</dbReference>
<feature type="transmembrane region" description="Helical" evidence="1">
    <location>
        <begin position="26"/>
        <end position="46"/>
    </location>
</feature>
<name>A0A061R7J7_9CHLO</name>
<keyword evidence="1" id="KW-0812">Transmembrane</keyword>
<evidence type="ECO:0000313" key="2">
    <source>
        <dbReference type="EMBL" id="JAC66605.1"/>
    </source>
</evidence>
<dbReference type="AlphaFoldDB" id="A0A061R7J7"/>
<proteinExistence type="predicted"/>